<feature type="domain" description="GRF-type" evidence="6">
    <location>
        <begin position="61"/>
        <end position="103"/>
    </location>
</feature>
<dbReference type="GO" id="GO:0008270">
    <property type="term" value="F:zinc ion binding"/>
    <property type="evidence" value="ECO:0007669"/>
    <property type="project" value="UniProtKB-KW"/>
</dbReference>
<reference evidence="7" key="1">
    <citation type="submission" date="2013-05" db="EMBL/GenBank/DDBJ databases">
        <title>Building the sugarcane genome for biotechnology and identifying evolutionary trends.</title>
        <authorList>
            <person name="De Setta N."/>
            <person name="Monteiro-Vitorello C.B."/>
            <person name="Metcalfe C.J."/>
            <person name="Cruz G.M.Q."/>
            <person name="Del Bem L.E."/>
            <person name="Vicentini R."/>
            <person name="Nogueira F.T.S."/>
            <person name="Campos R.A."/>
            <person name="Nunes S.L."/>
            <person name="Turrini P.C.G."/>
            <person name="Vieira A.P."/>
            <person name="Cruz E.A.O."/>
            <person name="Correa T.C.S."/>
            <person name="Hotta C.T."/>
            <person name="de Mello-Varani A."/>
            <person name="Vautrin S."/>
            <person name="Trindade A.S."/>
            <person name="Vilela M.M."/>
            <person name="Horta C.L."/>
            <person name="Sato P.M."/>
            <person name="de Andrade R.F."/>
            <person name="Nishiyama M.Y."/>
            <person name="Cardoso-Silva C.B."/>
            <person name="Scortecci K.C."/>
            <person name="Garcia A.A.F."/>
            <person name="Carneiro M.S."/>
            <person name="Kim C."/>
            <person name="Paterson A.H."/>
            <person name="Berges H."/>
            <person name="D'Hont A."/>
            <person name="de-Souza A.P."/>
            <person name="Souza G.M."/>
            <person name="Vincentz M."/>
            <person name="Kitajima J.P."/>
            <person name="Van Sluys M.-A."/>
        </authorList>
    </citation>
    <scope>NUCLEOTIDE SEQUENCE</scope>
</reference>
<keyword evidence="5" id="KW-0732">Signal</keyword>
<evidence type="ECO:0000256" key="5">
    <source>
        <dbReference type="SAM" id="SignalP"/>
    </source>
</evidence>
<keyword evidence="2 4" id="KW-0863">Zinc-finger</keyword>
<evidence type="ECO:0000256" key="1">
    <source>
        <dbReference type="ARBA" id="ARBA00022723"/>
    </source>
</evidence>
<proteinExistence type="predicted"/>
<dbReference type="Pfam" id="PF06839">
    <property type="entry name" value="Zn_ribbon_GRF"/>
    <property type="match status" value="1"/>
</dbReference>
<dbReference type="PROSITE" id="PS51999">
    <property type="entry name" value="ZF_GRF"/>
    <property type="match status" value="1"/>
</dbReference>
<dbReference type="PANTHER" id="PTHR33248">
    <property type="entry name" value="ZINC ION-BINDING PROTEIN"/>
    <property type="match status" value="1"/>
</dbReference>
<accession>A0A059Q0Y7</accession>
<evidence type="ECO:0000313" key="7">
    <source>
        <dbReference type="EMBL" id="AGT16928.1"/>
    </source>
</evidence>
<name>A0A059Q0Y7_9POAL</name>
<keyword evidence="1" id="KW-0479">Metal-binding</keyword>
<protein>
    <recommendedName>
        <fullName evidence="6">GRF-type domain-containing protein</fullName>
    </recommendedName>
</protein>
<dbReference type="EMBL" id="KF184886">
    <property type="protein sequence ID" value="AGT16928.1"/>
    <property type="molecule type" value="Genomic_DNA"/>
</dbReference>
<gene>
    <name evidence="7" type="ORF">SHCRBa_011_I19_R_260</name>
</gene>
<feature type="signal peptide" evidence="5">
    <location>
        <begin position="1"/>
        <end position="17"/>
    </location>
</feature>
<evidence type="ECO:0000256" key="4">
    <source>
        <dbReference type="PROSITE-ProRule" id="PRU01343"/>
    </source>
</evidence>
<dbReference type="InterPro" id="IPR010666">
    <property type="entry name" value="Znf_GRF"/>
</dbReference>
<evidence type="ECO:0000256" key="2">
    <source>
        <dbReference type="ARBA" id="ARBA00022771"/>
    </source>
</evidence>
<organism evidence="7">
    <name type="scientific">Saccharum hybrid cultivar R570</name>
    <dbReference type="NCBI Taxonomy" id="131158"/>
    <lineage>
        <taxon>Eukaryota</taxon>
        <taxon>Viridiplantae</taxon>
        <taxon>Streptophyta</taxon>
        <taxon>Embryophyta</taxon>
        <taxon>Tracheophyta</taxon>
        <taxon>Spermatophyta</taxon>
        <taxon>Magnoliopsida</taxon>
        <taxon>Liliopsida</taxon>
        <taxon>Poales</taxon>
        <taxon>Poaceae</taxon>
        <taxon>PACMAD clade</taxon>
        <taxon>Panicoideae</taxon>
        <taxon>Andropogonodae</taxon>
        <taxon>Andropogoneae</taxon>
        <taxon>Saccharinae</taxon>
        <taxon>Saccharum</taxon>
        <taxon>Saccharum officinarum species complex</taxon>
    </lineage>
</organism>
<evidence type="ECO:0000256" key="3">
    <source>
        <dbReference type="ARBA" id="ARBA00022833"/>
    </source>
</evidence>
<dbReference type="AlphaFoldDB" id="A0A059Q0Y7"/>
<keyword evidence="3" id="KW-0862">Zinc</keyword>
<feature type="chain" id="PRO_5001578539" description="GRF-type domain-containing protein" evidence="5">
    <location>
        <begin position="18"/>
        <end position="140"/>
    </location>
</feature>
<sequence length="140" mass="16007">MWTACVAWVNMLALWRASQVSRSASSSHGGGGGGHGGDYDRQGSPVPYYIWPLAYEPAVLCKCKAKACRWISWSNGHPGRKFYTCRKARTGDDYGYFLWADEEASDWFKELLRDLKDVVWFWKREATNKEGELDAKDMKL</sequence>
<evidence type="ECO:0000259" key="6">
    <source>
        <dbReference type="PROSITE" id="PS51999"/>
    </source>
</evidence>